<accession>A0A1G1XTW4</accession>
<feature type="transmembrane region" description="Helical" evidence="1">
    <location>
        <begin position="66"/>
        <end position="90"/>
    </location>
</feature>
<feature type="transmembrane region" description="Helical" evidence="1">
    <location>
        <begin position="20"/>
        <end position="46"/>
    </location>
</feature>
<reference evidence="2 3" key="1">
    <citation type="journal article" date="2016" name="Nat. Commun.">
        <title>Thousands of microbial genomes shed light on interconnected biogeochemical processes in an aquifer system.</title>
        <authorList>
            <person name="Anantharaman K."/>
            <person name="Brown C.T."/>
            <person name="Hug L.A."/>
            <person name="Sharon I."/>
            <person name="Castelle C.J."/>
            <person name="Probst A.J."/>
            <person name="Thomas B.C."/>
            <person name="Singh A."/>
            <person name="Wilkins M.J."/>
            <person name="Karaoz U."/>
            <person name="Brodie E.L."/>
            <person name="Williams K.H."/>
            <person name="Hubbard S.S."/>
            <person name="Banfield J.F."/>
        </authorList>
    </citation>
    <scope>NUCLEOTIDE SEQUENCE [LARGE SCALE GENOMIC DNA]</scope>
</reference>
<dbReference type="Proteomes" id="UP000178930">
    <property type="component" value="Unassembled WGS sequence"/>
</dbReference>
<gene>
    <name evidence="2" type="ORF">A2729_04555</name>
</gene>
<keyword evidence="1" id="KW-0812">Transmembrane</keyword>
<feature type="transmembrane region" description="Helical" evidence="1">
    <location>
        <begin position="97"/>
        <end position="121"/>
    </location>
</feature>
<comment type="caution">
    <text evidence="2">The sequence shown here is derived from an EMBL/GenBank/DDBJ whole genome shotgun (WGS) entry which is preliminary data.</text>
</comment>
<dbReference type="AlphaFoldDB" id="A0A1G1XTW4"/>
<evidence type="ECO:0000313" key="2">
    <source>
        <dbReference type="EMBL" id="OGY43414.1"/>
    </source>
</evidence>
<dbReference type="EMBL" id="MHIB01000037">
    <property type="protein sequence ID" value="OGY43414.1"/>
    <property type="molecule type" value="Genomic_DNA"/>
</dbReference>
<keyword evidence="1" id="KW-0472">Membrane</keyword>
<name>A0A1G1XTW4_9BACT</name>
<organism evidence="2 3">
    <name type="scientific">Candidatus Buchananbacteria bacterium RIFCSPHIGHO2_01_FULL_39_14</name>
    <dbReference type="NCBI Taxonomy" id="1797532"/>
    <lineage>
        <taxon>Bacteria</taxon>
        <taxon>Candidatus Buchananiibacteriota</taxon>
    </lineage>
</organism>
<evidence type="ECO:0000256" key="1">
    <source>
        <dbReference type="SAM" id="Phobius"/>
    </source>
</evidence>
<sequence>MPIFQHQFSLTKTYWRDRFILINLAISLILNASLWFFLFQQAINLFELKPLHYNIYFGIDLFGQWYRIFLLPLIGLIFYLINSAIGLVIFQKEKIFSYFLIGTSSFVQLILIIAAIFIVYVNL</sequence>
<evidence type="ECO:0000313" key="3">
    <source>
        <dbReference type="Proteomes" id="UP000178930"/>
    </source>
</evidence>
<keyword evidence="1" id="KW-1133">Transmembrane helix</keyword>
<protein>
    <submittedName>
        <fullName evidence="2">Uncharacterized protein</fullName>
    </submittedName>
</protein>
<dbReference type="STRING" id="1797532.A2729_04555"/>
<proteinExistence type="predicted"/>